<feature type="domain" description="BT-1020-like N-terminal beta-propeller" evidence="2">
    <location>
        <begin position="66"/>
        <end position="203"/>
    </location>
</feature>
<feature type="signal peptide" evidence="1">
    <location>
        <begin position="1"/>
        <end position="25"/>
    </location>
</feature>
<sequence>MSPSSLTLTITLALALSLLTPQTLALPPPPNTIWQVTPPLNHTDALYAGIPPLPLSSQTLVYNGTQTGRTYAHHPSLYHSGGGGGGARIFLQYSTSPIDEDSTGQESWLSASTDGGRTWTQGRSILPTALLANQTRVGAANYSFWCAGRVWQRAVHPVAWVADENEEILYAVSQVTLRYCWSDTAKGTKGGGRIARRINRDGNPVGDPCWTEKNHWTDVVRFNETVYGLEYGMKYCEHAAYIERYLKEPETTPAWGSWLYGTKMYAGDGVHDVQEPTHAVWFGDGNATKAGYWQRFWRDISNSTTISNNVWIERTPSPNGEDWYPNIEQQYNNTAILETNIPDVGSKSHYGVLPSGTTYLIHNPRKNTERYRQPLTIATSRVGDGGRFTGIGVLRTNASTVMAPDTRGLKRLMMSYPSAVLVGGKLVVAYSENKENIWVSIVGVGDLL</sequence>
<reference evidence="3" key="1">
    <citation type="journal article" date="2020" name="Stud. Mycol.">
        <title>101 Dothideomycetes genomes: a test case for predicting lifestyles and emergence of pathogens.</title>
        <authorList>
            <person name="Haridas S."/>
            <person name="Albert R."/>
            <person name="Binder M."/>
            <person name="Bloem J."/>
            <person name="Labutti K."/>
            <person name="Salamov A."/>
            <person name="Andreopoulos B."/>
            <person name="Baker S."/>
            <person name="Barry K."/>
            <person name="Bills G."/>
            <person name="Bluhm B."/>
            <person name="Cannon C."/>
            <person name="Castanera R."/>
            <person name="Culley D."/>
            <person name="Daum C."/>
            <person name="Ezra D."/>
            <person name="Gonzalez J."/>
            <person name="Henrissat B."/>
            <person name="Kuo A."/>
            <person name="Liang C."/>
            <person name="Lipzen A."/>
            <person name="Lutzoni F."/>
            <person name="Magnuson J."/>
            <person name="Mondo S."/>
            <person name="Nolan M."/>
            <person name="Ohm R."/>
            <person name="Pangilinan J."/>
            <person name="Park H.-J."/>
            <person name="Ramirez L."/>
            <person name="Alfaro M."/>
            <person name="Sun H."/>
            <person name="Tritt A."/>
            <person name="Yoshinaga Y."/>
            <person name="Zwiers L.-H."/>
            <person name="Turgeon B."/>
            <person name="Goodwin S."/>
            <person name="Spatafora J."/>
            <person name="Crous P."/>
            <person name="Grigoriev I."/>
        </authorList>
    </citation>
    <scope>NUCLEOTIDE SEQUENCE</scope>
    <source>
        <strain evidence="3">CBS 675.92</strain>
    </source>
</reference>
<keyword evidence="1" id="KW-0732">Signal</keyword>
<dbReference type="Proteomes" id="UP000800035">
    <property type="component" value="Unassembled WGS sequence"/>
</dbReference>
<keyword evidence="4" id="KW-1185">Reference proteome</keyword>
<evidence type="ECO:0000256" key="1">
    <source>
        <dbReference type="SAM" id="SignalP"/>
    </source>
</evidence>
<evidence type="ECO:0000259" key="2">
    <source>
        <dbReference type="Pfam" id="PF24067"/>
    </source>
</evidence>
<name>A0A6A5TPF0_9PLEO</name>
<proteinExistence type="predicted"/>
<organism evidence="3 4">
    <name type="scientific">Byssothecium circinans</name>
    <dbReference type="NCBI Taxonomy" id="147558"/>
    <lineage>
        <taxon>Eukaryota</taxon>
        <taxon>Fungi</taxon>
        <taxon>Dikarya</taxon>
        <taxon>Ascomycota</taxon>
        <taxon>Pezizomycotina</taxon>
        <taxon>Dothideomycetes</taxon>
        <taxon>Pleosporomycetidae</taxon>
        <taxon>Pleosporales</taxon>
        <taxon>Massarineae</taxon>
        <taxon>Massarinaceae</taxon>
        <taxon>Byssothecium</taxon>
    </lineage>
</organism>
<dbReference type="Pfam" id="PF24067">
    <property type="entry name" value="Beta-prop_BT_1020"/>
    <property type="match status" value="1"/>
</dbReference>
<dbReference type="OrthoDB" id="3701586at2759"/>
<accession>A0A6A5TPF0</accession>
<protein>
    <recommendedName>
        <fullName evidence="2">BT-1020-like N-terminal beta-propeller domain-containing protein</fullName>
    </recommendedName>
</protein>
<evidence type="ECO:0000313" key="4">
    <source>
        <dbReference type="Proteomes" id="UP000800035"/>
    </source>
</evidence>
<dbReference type="EMBL" id="ML976998">
    <property type="protein sequence ID" value="KAF1954511.1"/>
    <property type="molecule type" value="Genomic_DNA"/>
</dbReference>
<evidence type="ECO:0000313" key="3">
    <source>
        <dbReference type="EMBL" id="KAF1954511.1"/>
    </source>
</evidence>
<gene>
    <name evidence="3" type="ORF">CC80DRAFT_475708</name>
</gene>
<feature type="chain" id="PRO_5025666621" description="BT-1020-like N-terminal beta-propeller domain-containing protein" evidence="1">
    <location>
        <begin position="26"/>
        <end position="448"/>
    </location>
</feature>
<dbReference type="InterPro" id="IPR056425">
    <property type="entry name" value="Beta-prop_BT_1020"/>
</dbReference>
<dbReference type="AlphaFoldDB" id="A0A6A5TPF0"/>